<comment type="caution">
    <text evidence="2">The sequence shown here is derived from an EMBL/GenBank/DDBJ whole genome shotgun (WGS) entry which is preliminary data.</text>
</comment>
<gene>
    <name evidence="2" type="ORF">LCGC14_0629040</name>
</gene>
<feature type="transmembrane region" description="Helical" evidence="1">
    <location>
        <begin position="87"/>
        <end position="110"/>
    </location>
</feature>
<evidence type="ECO:0000313" key="2">
    <source>
        <dbReference type="EMBL" id="KKN50822.1"/>
    </source>
</evidence>
<keyword evidence="1" id="KW-0472">Membrane</keyword>
<sequence length="142" mass="15429">MSLGMKRMVVALIVISVGVGLGFIIWGIIMQSLAASNEGLFNDEIANYFIKSKEVRDSAATGSQLNEDLVQIQQRPSMLLYLKLVGIGRLLVGIFASLIGILIALLVMPVKMGEKIGEMQQEMMKMKQKMASDPGGSAQKPE</sequence>
<keyword evidence="1" id="KW-0812">Transmembrane</keyword>
<dbReference type="EMBL" id="LAZR01001094">
    <property type="protein sequence ID" value="KKN50822.1"/>
    <property type="molecule type" value="Genomic_DNA"/>
</dbReference>
<organism evidence="2">
    <name type="scientific">marine sediment metagenome</name>
    <dbReference type="NCBI Taxonomy" id="412755"/>
    <lineage>
        <taxon>unclassified sequences</taxon>
        <taxon>metagenomes</taxon>
        <taxon>ecological metagenomes</taxon>
    </lineage>
</organism>
<name>A0A0F9RM21_9ZZZZ</name>
<proteinExistence type="predicted"/>
<evidence type="ECO:0008006" key="3">
    <source>
        <dbReference type="Google" id="ProtNLM"/>
    </source>
</evidence>
<dbReference type="AlphaFoldDB" id="A0A0F9RM21"/>
<accession>A0A0F9RM21</accession>
<feature type="transmembrane region" description="Helical" evidence="1">
    <location>
        <begin position="9"/>
        <end position="29"/>
    </location>
</feature>
<evidence type="ECO:0000256" key="1">
    <source>
        <dbReference type="SAM" id="Phobius"/>
    </source>
</evidence>
<reference evidence="2" key="1">
    <citation type="journal article" date="2015" name="Nature">
        <title>Complex archaea that bridge the gap between prokaryotes and eukaryotes.</title>
        <authorList>
            <person name="Spang A."/>
            <person name="Saw J.H."/>
            <person name="Jorgensen S.L."/>
            <person name="Zaremba-Niedzwiedzka K."/>
            <person name="Martijn J."/>
            <person name="Lind A.E."/>
            <person name="van Eijk R."/>
            <person name="Schleper C."/>
            <person name="Guy L."/>
            <person name="Ettema T.J."/>
        </authorList>
    </citation>
    <scope>NUCLEOTIDE SEQUENCE</scope>
</reference>
<keyword evidence="1" id="KW-1133">Transmembrane helix</keyword>
<protein>
    <recommendedName>
        <fullName evidence="3">MotA/TolQ/ExbB proton channel domain-containing protein</fullName>
    </recommendedName>
</protein>